<evidence type="ECO:0000313" key="9">
    <source>
        <dbReference type="EMBL" id="CAF1252279.1"/>
    </source>
</evidence>
<keyword evidence="11" id="KW-1185">Reference proteome</keyword>
<dbReference type="GO" id="GO:0034451">
    <property type="term" value="C:centriolar satellite"/>
    <property type="evidence" value="ECO:0007669"/>
    <property type="project" value="UniProtKB-SubCell"/>
</dbReference>
<evidence type="ECO:0000256" key="3">
    <source>
        <dbReference type="ARBA" id="ARBA00022553"/>
    </source>
</evidence>
<organism evidence="9 12">
    <name type="scientific">Adineta steineri</name>
    <dbReference type="NCBI Taxonomy" id="433720"/>
    <lineage>
        <taxon>Eukaryota</taxon>
        <taxon>Metazoa</taxon>
        <taxon>Spiralia</taxon>
        <taxon>Gnathifera</taxon>
        <taxon>Rotifera</taxon>
        <taxon>Eurotatoria</taxon>
        <taxon>Bdelloidea</taxon>
        <taxon>Adinetida</taxon>
        <taxon>Adinetidae</taxon>
        <taxon>Adineta</taxon>
    </lineage>
</organism>
<keyword evidence="3" id="KW-0597">Phosphoprotein</keyword>
<comment type="subcellular location">
    <subcellularLocation>
        <location evidence="1">Cytoplasm</location>
        <location evidence="1">Cytoskeleton</location>
        <location evidence="1">Microtubule organizing center</location>
        <location evidence="1">Centrosome</location>
        <location evidence="1">Centriolar satellite</location>
    </subcellularLocation>
</comment>
<comment type="function">
    <text evidence="8">Regulator of the tubulin polyglutamylase complex (TPGC) that controls cytoskeletal organization, nuclear shape, and cilium disassembly by balancing microtubule and actin assembly. Regulates the assembly and stability of the TPGC and thereby modulates polyglutamylation of the microtubule, which antagonizes MAP4 binding.</text>
</comment>
<protein>
    <recommendedName>
        <fullName evidence="7">Centriolar satellite-associated tubulin polyglutamylase complex regulator 1</fullName>
    </recommendedName>
</protein>
<proteinExistence type="inferred from homology"/>
<dbReference type="OrthoDB" id="71307at2759"/>
<evidence type="ECO:0000256" key="5">
    <source>
        <dbReference type="ARBA" id="ARBA00023212"/>
    </source>
</evidence>
<evidence type="ECO:0000256" key="1">
    <source>
        <dbReference type="ARBA" id="ARBA00004607"/>
    </source>
</evidence>
<sequence>MADDFTDEQTYLKQHHLTIYFEDCIRSLLDTRRRSSSLATAKTDVNVLLRDYFQQVKRESHVIGREFTFVNSTLYNRRALLTHIWSKYETAIPTPSTLKELHTVILSICPDFPYSLLETSATLLEDIEWSLSVDYIIYLRAFQLNFVYSEFINESQQLFRSFSHRLTCHVPTAEISIPQQNNNHRQLLYEGLEKLITTNTCSCPPLNILDDVLLLLQQKQQLNHQNFLIQLARNEKLTRFIGKEPIIIRPSRLIQQQQQQQQRCIIEPIPSIQSETKLTLTSISTPSTRISSPIAPTNLLPPLPKQQLLVREKPIRQGSPASGIIQTNLNKRIDSASSFIASGGSTKSSLPLTNIIRQDLTDTDSDVESVSSGTDT</sequence>
<evidence type="ECO:0000256" key="6">
    <source>
        <dbReference type="ARBA" id="ARBA00033750"/>
    </source>
</evidence>
<evidence type="ECO:0000256" key="4">
    <source>
        <dbReference type="ARBA" id="ARBA00022701"/>
    </source>
</evidence>
<dbReference type="PANTHER" id="PTHR34252">
    <property type="entry name" value="UPF0705 PROTEIN C11ORF49"/>
    <property type="match status" value="1"/>
</dbReference>
<dbReference type="EMBL" id="CAJNOM010000677">
    <property type="protein sequence ID" value="CAF1539230.1"/>
    <property type="molecule type" value="Genomic_DNA"/>
</dbReference>
<evidence type="ECO:0000256" key="2">
    <source>
        <dbReference type="ARBA" id="ARBA00022490"/>
    </source>
</evidence>
<evidence type="ECO:0000313" key="12">
    <source>
        <dbReference type="Proteomes" id="UP000663877"/>
    </source>
</evidence>
<comment type="similarity">
    <text evidence="6">Belongs to the CSTPP1 family.</text>
</comment>
<dbReference type="Proteomes" id="UP000663832">
    <property type="component" value="Unassembled WGS sequence"/>
</dbReference>
<dbReference type="GO" id="GO:0005874">
    <property type="term" value="C:microtubule"/>
    <property type="evidence" value="ECO:0007669"/>
    <property type="project" value="UniProtKB-KW"/>
</dbReference>
<dbReference type="InterPro" id="IPR038968">
    <property type="entry name" value="CSTPP1"/>
</dbReference>
<dbReference type="Proteomes" id="UP000663877">
    <property type="component" value="Unassembled WGS sequence"/>
</dbReference>
<dbReference type="PANTHER" id="PTHR34252:SF1">
    <property type="entry name" value="CENTRIOLAR SATELLITE-ASSOCIATED TUBULIN POLYGLUTAMYLASE COMPLEX REGULATOR 1"/>
    <property type="match status" value="1"/>
</dbReference>
<dbReference type="EMBL" id="CAJNOI010000349">
    <property type="protein sequence ID" value="CAF1252279.1"/>
    <property type="molecule type" value="Genomic_DNA"/>
</dbReference>
<evidence type="ECO:0000256" key="8">
    <source>
        <dbReference type="ARBA" id="ARBA00045673"/>
    </source>
</evidence>
<keyword evidence="4" id="KW-0493">Microtubule</keyword>
<accession>A0A814ZZM5</accession>
<comment type="caution">
    <text evidence="9">The sequence shown here is derived from an EMBL/GenBank/DDBJ whole genome shotgun (WGS) entry which is preliminary data.</text>
</comment>
<reference evidence="9" key="1">
    <citation type="submission" date="2021-02" db="EMBL/GenBank/DDBJ databases">
        <authorList>
            <person name="Nowell W R."/>
        </authorList>
    </citation>
    <scope>NUCLEOTIDE SEQUENCE</scope>
</reference>
<evidence type="ECO:0000256" key="7">
    <source>
        <dbReference type="ARBA" id="ARBA00033769"/>
    </source>
</evidence>
<dbReference type="AlphaFoldDB" id="A0A814ZZM5"/>
<evidence type="ECO:0000313" key="11">
    <source>
        <dbReference type="Proteomes" id="UP000663832"/>
    </source>
</evidence>
<evidence type="ECO:0000313" key="10">
    <source>
        <dbReference type="EMBL" id="CAF1539230.1"/>
    </source>
</evidence>
<keyword evidence="2" id="KW-0963">Cytoplasm</keyword>
<gene>
    <name evidence="9" type="ORF">BJG266_LOCUS29656</name>
    <name evidence="10" type="ORF">QVE165_LOCUS46184</name>
</gene>
<name>A0A814ZZM5_9BILA</name>
<keyword evidence="5" id="KW-0206">Cytoskeleton</keyword>